<name>A0ABU0I367_9HYPH</name>
<keyword evidence="4" id="KW-1185">Reference proteome</keyword>
<keyword evidence="2" id="KW-0812">Transmembrane</keyword>
<keyword evidence="2" id="KW-0472">Membrane</keyword>
<reference evidence="3 4" key="1">
    <citation type="submission" date="2023-07" db="EMBL/GenBank/DDBJ databases">
        <title>Genomic Encyclopedia of Type Strains, Phase IV (KMG-IV): sequencing the most valuable type-strain genomes for metagenomic binning, comparative biology and taxonomic classification.</title>
        <authorList>
            <person name="Goeker M."/>
        </authorList>
    </citation>
    <scope>NUCLEOTIDE SEQUENCE [LARGE SCALE GENOMIC DNA]</scope>
    <source>
        <strain evidence="3 4">DSM 19013</strain>
    </source>
</reference>
<evidence type="ECO:0000256" key="2">
    <source>
        <dbReference type="SAM" id="Phobius"/>
    </source>
</evidence>
<comment type="caution">
    <text evidence="3">The sequence shown here is derived from an EMBL/GenBank/DDBJ whole genome shotgun (WGS) entry which is preliminary data.</text>
</comment>
<feature type="region of interest" description="Disordered" evidence="1">
    <location>
        <begin position="62"/>
        <end position="93"/>
    </location>
</feature>
<evidence type="ECO:0000313" key="4">
    <source>
        <dbReference type="Proteomes" id="UP001231124"/>
    </source>
</evidence>
<feature type="transmembrane region" description="Helical" evidence="2">
    <location>
        <begin position="17"/>
        <end position="37"/>
    </location>
</feature>
<keyword evidence="2" id="KW-1133">Transmembrane helix</keyword>
<accession>A0ABU0I367</accession>
<evidence type="ECO:0000313" key="3">
    <source>
        <dbReference type="EMBL" id="MDQ0449047.1"/>
    </source>
</evidence>
<protein>
    <submittedName>
        <fullName evidence="3">Uncharacterized protein</fullName>
    </submittedName>
</protein>
<proteinExistence type="predicted"/>
<dbReference type="Proteomes" id="UP001231124">
    <property type="component" value="Unassembled WGS sequence"/>
</dbReference>
<dbReference type="RefSeq" id="WP_238203648.1">
    <property type="nucleotide sequence ID" value="NZ_BPQE01000015.1"/>
</dbReference>
<gene>
    <name evidence="3" type="ORF">QO012_003562</name>
</gene>
<sequence>MTGRAHPGITAILMERLLIFLAVLIVIAIGVLVLRTASRGRRPPLRMDSDFHDDATDLLVGPLRRPKASPIDRSAEVIEASPRPPVEQQEQGR</sequence>
<dbReference type="EMBL" id="JAUSVP010000012">
    <property type="protein sequence ID" value="MDQ0449047.1"/>
    <property type="molecule type" value="Genomic_DNA"/>
</dbReference>
<organism evidence="3 4">
    <name type="scientific">Methylobacterium aerolatum</name>
    <dbReference type="NCBI Taxonomy" id="418708"/>
    <lineage>
        <taxon>Bacteria</taxon>
        <taxon>Pseudomonadati</taxon>
        <taxon>Pseudomonadota</taxon>
        <taxon>Alphaproteobacteria</taxon>
        <taxon>Hyphomicrobiales</taxon>
        <taxon>Methylobacteriaceae</taxon>
        <taxon>Methylobacterium</taxon>
    </lineage>
</organism>
<evidence type="ECO:0000256" key="1">
    <source>
        <dbReference type="SAM" id="MobiDB-lite"/>
    </source>
</evidence>